<protein>
    <submittedName>
        <fullName evidence="1">Uncharacterized protein</fullName>
    </submittedName>
</protein>
<dbReference type="EMBL" id="CM056819">
    <property type="protein sequence ID" value="KAJ8624360.1"/>
    <property type="molecule type" value="Genomic_DNA"/>
</dbReference>
<evidence type="ECO:0000313" key="2">
    <source>
        <dbReference type="Proteomes" id="UP001234297"/>
    </source>
</evidence>
<accession>A0ACC2KT66</accession>
<proteinExistence type="predicted"/>
<evidence type="ECO:0000313" key="1">
    <source>
        <dbReference type="EMBL" id="KAJ8624360.1"/>
    </source>
</evidence>
<name>A0ACC2KT66_PERAE</name>
<dbReference type="Proteomes" id="UP001234297">
    <property type="component" value="Chromosome 11"/>
</dbReference>
<keyword evidence="2" id="KW-1185">Reference proteome</keyword>
<reference evidence="1 2" key="1">
    <citation type="journal article" date="2022" name="Hortic Res">
        <title>A haplotype resolved chromosomal level avocado genome allows analysis of novel avocado genes.</title>
        <authorList>
            <person name="Nath O."/>
            <person name="Fletcher S.J."/>
            <person name="Hayward A."/>
            <person name="Shaw L.M."/>
            <person name="Masouleh A.K."/>
            <person name="Furtado A."/>
            <person name="Henry R.J."/>
            <person name="Mitter N."/>
        </authorList>
    </citation>
    <scope>NUCLEOTIDE SEQUENCE [LARGE SCALE GENOMIC DNA]</scope>
    <source>
        <strain evidence="2">cv. Hass</strain>
    </source>
</reference>
<sequence length="93" mass="10440">MGGDEEGEGEGESERRRGREIEQGKRERGRWKAGRQALARAAGNRREMMAGEKGGRQGERREEEEGPVCRVWEEGESLLGEGGVQRQGGRRCR</sequence>
<organism evidence="1 2">
    <name type="scientific">Persea americana</name>
    <name type="common">Avocado</name>
    <dbReference type="NCBI Taxonomy" id="3435"/>
    <lineage>
        <taxon>Eukaryota</taxon>
        <taxon>Viridiplantae</taxon>
        <taxon>Streptophyta</taxon>
        <taxon>Embryophyta</taxon>
        <taxon>Tracheophyta</taxon>
        <taxon>Spermatophyta</taxon>
        <taxon>Magnoliopsida</taxon>
        <taxon>Magnoliidae</taxon>
        <taxon>Laurales</taxon>
        <taxon>Lauraceae</taxon>
        <taxon>Persea</taxon>
    </lineage>
</organism>
<comment type="caution">
    <text evidence="1">The sequence shown here is derived from an EMBL/GenBank/DDBJ whole genome shotgun (WGS) entry which is preliminary data.</text>
</comment>
<gene>
    <name evidence="1" type="ORF">MRB53_032890</name>
</gene>